<organism evidence="1">
    <name type="scientific">marine metagenome</name>
    <dbReference type="NCBI Taxonomy" id="408172"/>
    <lineage>
        <taxon>unclassified sequences</taxon>
        <taxon>metagenomes</taxon>
        <taxon>ecological metagenomes</taxon>
    </lineage>
</organism>
<evidence type="ECO:0000313" key="1">
    <source>
        <dbReference type="EMBL" id="SVB16794.1"/>
    </source>
</evidence>
<dbReference type="AlphaFoldDB" id="A0A382BT15"/>
<accession>A0A382BT15</accession>
<dbReference type="EMBL" id="UINC01031169">
    <property type="protein sequence ID" value="SVB16794.1"/>
    <property type="molecule type" value="Genomic_DNA"/>
</dbReference>
<protein>
    <submittedName>
        <fullName evidence="1">Uncharacterized protein</fullName>
    </submittedName>
</protein>
<gene>
    <name evidence="1" type="ORF">METZ01_LOCUS169648</name>
</gene>
<sequence>MIFSIFLFGAGKSILEIKITPKKRTKTTKITFIKNLPIEVSFPELVFFVNCIYFK</sequence>
<name>A0A382BT15_9ZZZZ</name>
<reference evidence="1" key="1">
    <citation type="submission" date="2018-05" db="EMBL/GenBank/DDBJ databases">
        <authorList>
            <person name="Lanie J.A."/>
            <person name="Ng W.-L."/>
            <person name="Kazmierczak K.M."/>
            <person name="Andrzejewski T.M."/>
            <person name="Davidsen T.M."/>
            <person name="Wayne K.J."/>
            <person name="Tettelin H."/>
            <person name="Glass J.I."/>
            <person name="Rusch D."/>
            <person name="Podicherti R."/>
            <person name="Tsui H.-C.T."/>
            <person name="Winkler M.E."/>
        </authorList>
    </citation>
    <scope>NUCLEOTIDE SEQUENCE</scope>
</reference>
<proteinExistence type="predicted"/>